<reference evidence="4 5" key="1">
    <citation type="submission" date="2020-08" db="EMBL/GenBank/DDBJ databases">
        <title>Genomic Encyclopedia of Type Strains, Phase IV (KMG-IV): sequencing the most valuable type-strain genomes for metagenomic binning, comparative biology and taxonomic classification.</title>
        <authorList>
            <person name="Goeker M."/>
        </authorList>
    </citation>
    <scope>NUCLEOTIDE SEQUENCE [LARGE SCALE GENOMIC DNA]</scope>
    <source>
        <strain evidence="4 5">DSM 5391</strain>
    </source>
</reference>
<dbReference type="PANTHER" id="PTHR42796:SF4">
    <property type="entry name" value="FUMARYLACETOACETATE HYDROLASE DOMAIN-CONTAINING PROTEIN 2A"/>
    <property type="match status" value="1"/>
</dbReference>
<dbReference type="PANTHER" id="PTHR42796">
    <property type="entry name" value="FUMARYLACETOACETATE HYDROLASE DOMAIN-CONTAINING PROTEIN 2A-RELATED"/>
    <property type="match status" value="1"/>
</dbReference>
<gene>
    <name evidence="4" type="ORF">HNR53_002754</name>
</gene>
<dbReference type="GO" id="GO:0016853">
    <property type="term" value="F:isomerase activity"/>
    <property type="evidence" value="ECO:0007669"/>
    <property type="project" value="UniProtKB-ARBA"/>
</dbReference>
<evidence type="ECO:0000313" key="4">
    <source>
        <dbReference type="EMBL" id="MBB6446104.1"/>
    </source>
</evidence>
<dbReference type="InterPro" id="IPR036663">
    <property type="entry name" value="Fumarylacetoacetase_C_sf"/>
</dbReference>
<keyword evidence="2" id="KW-0479">Metal-binding</keyword>
<accession>A0A7X0HSL6</accession>
<evidence type="ECO:0000256" key="2">
    <source>
        <dbReference type="ARBA" id="ARBA00022723"/>
    </source>
</evidence>
<dbReference type="Proteomes" id="UP000531594">
    <property type="component" value="Unassembled WGS sequence"/>
</dbReference>
<feature type="domain" description="Fumarylacetoacetase-like C-terminal" evidence="3">
    <location>
        <begin position="81"/>
        <end position="284"/>
    </location>
</feature>
<comment type="similarity">
    <text evidence="1">Belongs to the FAH family.</text>
</comment>
<sequence length="287" mass="31275">MRLVNFKTEEGIRLGIQTAAGIIDVEKAAHTYSLNVPTTIEDSIARGEEGLSQLAQLAQKDAAVIPEGEITFAPCVLNPEKIICVGLNYADHAAESNMDIPEYPVLFSKFNNALAAHKQIIPLPKTATNFDYEAELVIVIGKEAKDVSKEEALDYVFGYTVGNDLSARDLQFRTPQWLLGKTPDHFGPIGPALVTADEVDPGNLDISLKVNGEVKQSANTSQMIFDCATIVSYLSQHVTLKPGDLIFSGTPEGVVLGYPEDQRQWLKSGDEIEVYIENVGTLVNILD</sequence>
<evidence type="ECO:0000259" key="3">
    <source>
        <dbReference type="Pfam" id="PF01557"/>
    </source>
</evidence>
<comment type="caution">
    <text evidence="4">The sequence shown here is derived from an EMBL/GenBank/DDBJ whole genome shotgun (WGS) entry which is preliminary data.</text>
</comment>
<organism evidence="4 5">
    <name type="scientific">Bacillus benzoevorans</name>
    <dbReference type="NCBI Taxonomy" id="1456"/>
    <lineage>
        <taxon>Bacteria</taxon>
        <taxon>Bacillati</taxon>
        <taxon>Bacillota</taxon>
        <taxon>Bacilli</taxon>
        <taxon>Bacillales</taxon>
        <taxon>Bacillaceae</taxon>
        <taxon>Bacillus</taxon>
    </lineage>
</organism>
<dbReference type="Pfam" id="PF01557">
    <property type="entry name" value="FAA_hydrolase"/>
    <property type="match status" value="1"/>
</dbReference>
<dbReference type="Gene3D" id="3.90.850.10">
    <property type="entry name" value="Fumarylacetoacetase-like, C-terminal domain"/>
    <property type="match status" value="1"/>
</dbReference>
<dbReference type="InterPro" id="IPR011234">
    <property type="entry name" value="Fumarylacetoacetase-like_C"/>
</dbReference>
<dbReference type="AlphaFoldDB" id="A0A7X0HSL6"/>
<protein>
    <submittedName>
        <fullName evidence="4">2-keto-4-pentenoate hydratase/2-oxohepta-3-ene-1,7-dioic acid hydratase in catechol pathway</fullName>
    </submittedName>
</protein>
<dbReference type="SUPFAM" id="SSF56529">
    <property type="entry name" value="FAH"/>
    <property type="match status" value="1"/>
</dbReference>
<dbReference type="RefSeq" id="WP_184526801.1">
    <property type="nucleotide sequence ID" value="NZ_JACHGK010000009.1"/>
</dbReference>
<dbReference type="EMBL" id="JACHGK010000009">
    <property type="protein sequence ID" value="MBB6446104.1"/>
    <property type="molecule type" value="Genomic_DNA"/>
</dbReference>
<dbReference type="InterPro" id="IPR051121">
    <property type="entry name" value="FAH"/>
</dbReference>
<name>A0A7X0HSL6_9BACI</name>
<proteinExistence type="inferred from homology"/>
<evidence type="ECO:0000256" key="1">
    <source>
        <dbReference type="ARBA" id="ARBA00010211"/>
    </source>
</evidence>
<keyword evidence="5" id="KW-1185">Reference proteome</keyword>
<dbReference type="FunFam" id="3.90.850.10:FF:000002">
    <property type="entry name" value="2-hydroxyhepta-2,4-diene-1,7-dioate isomerase"/>
    <property type="match status" value="1"/>
</dbReference>
<dbReference type="GO" id="GO:0046872">
    <property type="term" value="F:metal ion binding"/>
    <property type="evidence" value="ECO:0007669"/>
    <property type="project" value="UniProtKB-KW"/>
</dbReference>
<evidence type="ECO:0000313" key="5">
    <source>
        <dbReference type="Proteomes" id="UP000531594"/>
    </source>
</evidence>
<dbReference type="GO" id="GO:0019752">
    <property type="term" value="P:carboxylic acid metabolic process"/>
    <property type="evidence" value="ECO:0007669"/>
    <property type="project" value="UniProtKB-ARBA"/>
</dbReference>